<organism evidence="3 4">
    <name type="scientific">Pleurotus eryngii</name>
    <name type="common">Boletus of the steppes</name>
    <dbReference type="NCBI Taxonomy" id="5323"/>
    <lineage>
        <taxon>Eukaryota</taxon>
        <taxon>Fungi</taxon>
        <taxon>Dikarya</taxon>
        <taxon>Basidiomycota</taxon>
        <taxon>Agaricomycotina</taxon>
        <taxon>Agaricomycetes</taxon>
        <taxon>Agaricomycetidae</taxon>
        <taxon>Agaricales</taxon>
        <taxon>Pleurotineae</taxon>
        <taxon>Pleurotaceae</taxon>
        <taxon>Pleurotus</taxon>
    </lineage>
</organism>
<dbReference type="GO" id="GO:0045290">
    <property type="term" value="F:D-arabinose 1-dehydrogenase [NAD(P)+] activity"/>
    <property type="evidence" value="ECO:0007669"/>
    <property type="project" value="TreeGrafter"/>
</dbReference>
<dbReference type="OrthoDB" id="5286008at2759"/>
<proteinExistence type="predicted"/>
<accession>A0A9P6DI55</accession>
<dbReference type="PANTHER" id="PTHR42686">
    <property type="entry name" value="GH17980P-RELATED"/>
    <property type="match status" value="1"/>
</dbReference>
<evidence type="ECO:0000256" key="1">
    <source>
        <dbReference type="SAM" id="MobiDB-lite"/>
    </source>
</evidence>
<reference evidence="3" key="1">
    <citation type="submission" date="2020-11" db="EMBL/GenBank/DDBJ databases">
        <authorList>
            <consortium name="DOE Joint Genome Institute"/>
            <person name="Ahrendt S."/>
            <person name="Riley R."/>
            <person name="Andreopoulos W."/>
            <person name="Labutti K."/>
            <person name="Pangilinan J."/>
            <person name="Ruiz-Duenas F.J."/>
            <person name="Barrasa J.M."/>
            <person name="Sanchez-Garcia M."/>
            <person name="Camarero S."/>
            <person name="Miyauchi S."/>
            <person name="Serrano A."/>
            <person name="Linde D."/>
            <person name="Babiker R."/>
            <person name="Drula E."/>
            <person name="Ayuso-Fernandez I."/>
            <person name="Pacheco R."/>
            <person name="Padilla G."/>
            <person name="Ferreira P."/>
            <person name="Barriuso J."/>
            <person name="Kellner H."/>
            <person name="Castanera R."/>
            <person name="Alfaro M."/>
            <person name="Ramirez L."/>
            <person name="Pisabarro A.G."/>
            <person name="Kuo A."/>
            <person name="Tritt A."/>
            <person name="Lipzen A."/>
            <person name="He G."/>
            <person name="Yan M."/>
            <person name="Ng V."/>
            <person name="Cullen D."/>
            <person name="Martin F."/>
            <person name="Rosso M.-N."/>
            <person name="Henrissat B."/>
            <person name="Hibbett D."/>
            <person name="Martinez A.T."/>
            <person name="Grigoriev I.V."/>
        </authorList>
    </citation>
    <scope>NUCLEOTIDE SEQUENCE</scope>
    <source>
        <strain evidence="3">ATCC 90797</strain>
    </source>
</reference>
<dbReference type="EMBL" id="MU154537">
    <property type="protein sequence ID" value="KAF9498398.1"/>
    <property type="molecule type" value="Genomic_DNA"/>
</dbReference>
<dbReference type="InterPro" id="IPR020471">
    <property type="entry name" value="AKR"/>
</dbReference>
<dbReference type="Pfam" id="PF00248">
    <property type="entry name" value="Aldo_ket_red"/>
    <property type="match status" value="1"/>
</dbReference>
<dbReference type="Proteomes" id="UP000807025">
    <property type="component" value="Unassembled WGS sequence"/>
</dbReference>
<comment type="caution">
    <text evidence="3">The sequence shown here is derived from an EMBL/GenBank/DDBJ whole genome shotgun (WGS) entry which is preliminary data.</text>
</comment>
<dbReference type="SUPFAM" id="SSF51430">
    <property type="entry name" value="NAD(P)-linked oxidoreductase"/>
    <property type="match status" value="1"/>
</dbReference>
<dbReference type="AlphaFoldDB" id="A0A9P6DI55"/>
<feature type="domain" description="NADP-dependent oxidoreductase" evidence="2">
    <location>
        <begin position="42"/>
        <end position="350"/>
    </location>
</feature>
<evidence type="ECO:0000313" key="4">
    <source>
        <dbReference type="Proteomes" id="UP000807025"/>
    </source>
</evidence>
<feature type="region of interest" description="Disordered" evidence="1">
    <location>
        <begin position="1"/>
        <end position="32"/>
    </location>
</feature>
<protein>
    <submittedName>
        <fullName evidence="3">Aldo/keto reductase</fullName>
    </submittedName>
</protein>
<evidence type="ECO:0000313" key="3">
    <source>
        <dbReference type="EMBL" id="KAF9498398.1"/>
    </source>
</evidence>
<feature type="compositionally biased region" description="Basic and acidic residues" evidence="1">
    <location>
        <begin position="23"/>
        <end position="32"/>
    </location>
</feature>
<dbReference type="PANTHER" id="PTHR42686:SF1">
    <property type="entry name" value="GH17980P-RELATED"/>
    <property type="match status" value="1"/>
</dbReference>
<name>A0A9P6DI55_PLEER</name>
<dbReference type="GO" id="GO:0005829">
    <property type="term" value="C:cytosol"/>
    <property type="evidence" value="ECO:0007669"/>
    <property type="project" value="TreeGrafter"/>
</dbReference>
<sequence>MLPEILSPFTLPPLDQVPDDEQDKPRFEGHLQDETRPLGLPRIIFGAGAFSNQYNKDTHLASAAPLRTVRLALRYGVRAFDTSPYYGPSEIILGDCLKALSGEFPRSSYQLMTKCGRYGPSTFDYKPATIRESVERSLKRLHTVYLDTVFLHDVEFVCTQVAPRVMGDNSTALDTEAPEFGLADGQEAKIHGDGDQKILDAFAELRKMKEEGLIKNVGITGYPLPTLLRLALCILHNPPYEPVDVILSYSHLNLQNSTFLAFAPHLTTRAKVKQLLAASPLSMGLLAPSPPQWHPAPPPLKASTAAAGKLWDKGLPDLALGYAIRFAEGVPLVAGFSNPEEVHHCLRISKEVSEGDNKEKRVEAEQLALATFRDAGYLGWSWSSP</sequence>
<dbReference type="InterPro" id="IPR023210">
    <property type="entry name" value="NADP_OxRdtase_dom"/>
</dbReference>
<dbReference type="GO" id="GO:0070485">
    <property type="term" value="P:dehydro-D-arabinono-1,4-lactone biosynthetic process"/>
    <property type="evidence" value="ECO:0007669"/>
    <property type="project" value="TreeGrafter"/>
</dbReference>
<keyword evidence="4" id="KW-1185">Reference proteome</keyword>
<evidence type="ECO:0000259" key="2">
    <source>
        <dbReference type="Pfam" id="PF00248"/>
    </source>
</evidence>
<dbReference type="Gene3D" id="3.20.20.100">
    <property type="entry name" value="NADP-dependent oxidoreductase domain"/>
    <property type="match status" value="1"/>
</dbReference>
<gene>
    <name evidence="3" type="ORF">BDN71DRAFT_1443212</name>
</gene>
<dbReference type="InterPro" id="IPR036812">
    <property type="entry name" value="NAD(P)_OxRdtase_dom_sf"/>
</dbReference>